<gene>
    <name evidence="2" type="ORF">PCOR1329_LOCUS45139</name>
</gene>
<organism evidence="2 3">
    <name type="scientific">Prorocentrum cordatum</name>
    <dbReference type="NCBI Taxonomy" id="2364126"/>
    <lineage>
        <taxon>Eukaryota</taxon>
        <taxon>Sar</taxon>
        <taxon>Alveolata</taxon>
        <taxon>Dinophyceae</taxon>
        <taxon>Prorocentrales</taxon>
        <taxon>Prorocentraceae</taxon>
        <taxon>Prorocentrum</taxon>
    </lineage>
</organism>
<keyword evidence="1" id="KW-0472">Membrane</keyword>
<sequence>MAVFMEDVMLAIDMLMMHCRGLVAAYMNVGTVVESFLQYLIRVLSTFLAVFVFDWLLVIFVTVFMVLKAVFMKDGMTIIDMQMMRCWFLLVANMTVGTVVQSVHPCLRCVVSIFLTTLVAILMWIFLVSVIFLLAVFLQVRGHRGGFL</sequence>
<proteinExistence type="predicted"/>
<feature type="transmembrane region" description="Helical" evidence="1">
    <location>
        <begin position="47"/>
        <end position="67"/>
    </location>
</feature>
<evidence type="ECO:0000313" key="3">
    <source>
        <dbReference type="Proteomes" id="UP001189429"/>
    </source>
</evidence>
<keyword evidence="3" id="KW-1185">Reference proteome</keyword>
<feature type="transmembrane region" description="Helical" evidence="1">
    <location>
        <begin position="87"/>
        <end position="104"/>
    </location>
</feature>
<feature type="transmembrane region" description="Helical" evidence="1">
    <location>
        <begin position="110"/>
        <end position="138"/>
    </location>
</feature>
<comment type="caution">
    <text evidence="2">The sequence shown here is derived from an EMBL/GenBank/DDBJ whole genome shotgun (WGS) entry which is preliminary data.</text>
</comment>
<reference evidence="2" key="1">
    <citation type="submission" date="2023-10" db="EMBL/GenBank/DDBJ databases">
        <authorList>
            <person name="Chen Y."/>
            <person name="Shah S."/>
            <person name="Dougan E. K."/>
            <person name="Thang M."/>
            <person name="Chan C."/>
        </authorList>
    </citation>
    <scope>NUCLEOTIDE SEQUENCE [LARGE SCALE GENOMIC DNA]</scope>
</reference>
<evidence type="ECO:0000313" key="2">
    <source>
        <dbReference type="EMBL" id="CAK0853780.1"/>
    </source>
</evidence>
<protein>
    <submittedName>
        <fullName evidence="2">Uncharacterized protein</fullName>
    </submittedName>
</protein>
<feature type="transmembrane region" description="Helical" evidence="1">
    <location>
        <begin position="21"/>
        <end position="41"/>
    </location>
</feature>
<name>A0ABN9U5F5_9DINO</name>
<keyword evidence="1" id="KW-1133">Transmembrane helix</keyword>
<dbReference type="Proteomes" id="UP001189429">
    <property type="component" value="Unassembled WGS sequence"/>
</dbReference>
<keyword evidence="1" id="KW-0812">Transmembrane</keyword>
<evidence type="ECO:0000256" key="1">
    <source>
        <dbReference type="SAM" id="Phobius"/>
    </source>
</evidence>
<dbReference type="EMBL" id="CAUYUJ010015426">
    <property type="protein sequence ID" value="CAK0853780.1"/>
    <property type="molecule type" value="Genomic_DNA"/>
</dbReference>
<accession>A0ABN9U5F5</accession>